<accession>D3SLR5</accession>
<feature type="domain" description="UspA" evidence="2">
    <location>
        <begin position="2"/>
        <end position="143"/>
    </location>
</feature>
<feature type="domain" description="UspA" evidence="2">
    <location>
        <begin position="150"/>
        <end position="288"/>
    </location>
</feature>
<dbReference type="InterPro" id="IPR014729">
    <property type="entry name" value="Rossmann-like_a/b/a_fold"/>
</dbReference>
<dbReference type="Pfam" id="PF00582">
    <property type="entry name" value="Usp"/>
    <property type="match status" value="2"/>
</dbReference>
<dbReference type="KEGG" id="tal:Thal_1063"/>
<dbReference type="PRINTS" id="PR01438">
    <property type="entry name" value="UNVRSLSTRESS"/>
</dbReference>
<gene>
    <name evidence="3" type="ordered locus">Thal_1063</name>
</gene>
<evidence type="ECO:0000313" key="3">
    <source>
        <dbReference type="EMBL" id="ADC89695.1"/>
    </source>
</evidence>
<evidence type="ECO:0000256" key="1">
    <source>
        <dbReference type="ARBA" id="ARBA00008791"/>
    </source>
</evidence>
<dbReference type="Proteomes" id="UP000002043">
    <property type="component" value="Chromosome"/>
</dbReference>
<reference evidence="4" key="1">
    <citation type="journal article" date="2010" name="Stand. Genomic Sci.">
        <title>Complete genome sequence of Thermocrinis albus type strain (HI 11/12T).</title>
        <authorList>
            <person name="Wirth R."/>
            <person name="Sikorski J."/>
            <person name="Brambilla E."/>
            <person name="Misra M."/>
            <person name="Lapidus A."/>
            <person name="Copeland A."/>
            <person name="Nolan M."/>
            <person name="Lucas S."/>
            <person name="Chen F."/>
            <person name="Tice H."/>
            <person name="Cheng J.F."/>
            <person name="Han C."/>
            <person name="Detter J.C."/>
            <person name="Tapia R."/>
            <person name="Bruce D."/>
            <person name="Goodwin L."/>
            <person name="Pitluck S."/>
            <person name="Pati A."/>
            <person name="Anderson I."/>
            <person name="Ivanova N."/>
            <person name="Mavromatis K."/>
            <person name="Mikhailova N."/>
            <person name="Chen A."/>
            <person name="Palaniappan K."/>
            <person name="Bilek Y."/>
            <person name="Hader T."/>
            <person name="Land M."/>
            <person name="Hauser L."/>
            <person name="Chang Y.J."/>
            <person name="Jeffries C.D."/>
            <person name="Tindall B.J."/>
            <person name="Rohde M."/>
            <person name="Goker M."/>
            <person name="Bristow J."/>
            <person name="Eisen J.A."/>
            <person name="Markowitz V."/>
            <person name="Hugenholtz P."/>
            <person name="Kyrpides N.C."/>
            <person name="Klenk H.P."/>
        </authorList>
    </citation>
    <scope>NUCLEOTIDE SEQUENCE [LARGE SCALE GENOMIC DNA]</scope>
    <source>
        <strain evidence="4">DSM 14484 / JCM 11386 / HI 11/12</strain>
    </source>
</reference>
<dbReference type="OrthoDB" id="11973at2"/>
<dbReference type="InterPro" id="IPR006016">
    <property type="entry name" value="UspA"/>
</dbReference>
<name>D3SLR5_THEAH</name>
<dbReference type="Gene3D" id="3.40.50.620">
    <property type="entry name" value="HUPs"/>
    <property type="match status" value="2"/>
</dbReference>
<dbReference type="HOGENOM" id="CLU_049301_2_1_0"/>
<dbReference type="PANTHER" id="PTHR46268:SF6">
    <property type="entry name" value="UNIVERSAL STRESS PROTEIN UP12"/>
    <property type="match status" value="1"/>
</dbReference>
<keyword evidence="4" id="KW-1185">Reference proteome</keyword>
<dbReference type="EMBL" id="CP001931">
    <property type="protein sequence ID" value="ADC89695.1"/>
    <property type="molecule type" value="Genomic_DNA"/>
</dbReference>
<dbReference type="RefSeq" id="WP_012992101.1">
    <property type="nucleotide sequence ID" value="NC_013894.1"/>
</dbReference>
<dbReference type="PANTHER" id="PTHR46268">
    <property type="entry name" value="STRESS RESPONSE PROTEIN NHAX"/>
    <property type="match status" value="1"/>
</dbReference>
<sequence length="291" mass="32887">MKILVPVDFSEVTNPLLRLAKSLANLHSAEVILMHAVAPVMLFPYPESFGLNTVDLEILSQMEQEKIKNAREKLAALVEFMKPVKTDLYITVGDPAEAIIEKEREVDLVIMASHRKGLVERILLGSTAQKVVRYSTKPVLVFKGEDRETFHKVCVAYDFSQLAREAFFFALDLIAFTPVEFLLLHVEESINLPIMERIVTDIEERIKEEKRKHLQSMVEEAKKRGIKASYEIGEHHHVAVAILEKSAQWGADLLVMGSRGLTGLKRVIVGSTSEEVIRKAEMPVLIYRNPS</sequence>
<dbReference type="STRING" id="638303.Thal_1063"/>
<organism evidence="3 4">
    <name type="scientific">Thermocrinis albus (strain DSM 14484 / JCM 11386 / HI 11/12)</name>
    <dbReference type="NCBI Taxonomy" id="638303"/>
    <lineage>
        <taxon>Bacteria</taxon>
        <taxon>Pseudomonadati</taxon>
        <taxon>Aquificota</taxon>
        <taxon>Aquificia</taxon>
        <taxon>Aquificales</taxon>
        <taxon>Aquificaceae</taxon>
        <taxon>Thermocrinis</taxon>
    </lineage>
</organism>
<dbReference type="SUPFAM" id="SSF52402">
    <property type="entry name" value="Adenine nucleotide alpha hydrolases-like"/>
    <property type="match status" value="2"/>
</dbReference>
<dbReference type="InterPro" id="IPR006015">
    <property type="entry name" value="Universal_stress_UspA"/>
</dbReference>
<evidence type="ECO:0000259" key="2">
    <source>
        <dbReference type="Pfam" id="PF00582"/>
    </source>
</evidence>
<dbReference type="AlphaFoldDB" id="D3SLR5"/>
<proteinExistence type="inferred from homology"/>
<dbReference type="CDD" id="cd00293">
    <property type="entry name" value="USP-like"/>
    <property type="match status" value="2"/>
</dbReference>
<protein>
    <submittedName>
        <fullName evidence="3">UspA domain protein</fullName>
    </submittedName>
</protein>
<evidence type="ECO:0000313" key="4">
    <source>
        <dbReference type="Proteomes" id="UP000002043"/>
    </source>
</evidence>
<dbReference type="eggNOG" id="COG0589">
    <property type="taxonomic scope" value="Bacteria"/>
</dbReference>
<comment type="similarity">
    <text evidence="1">Belongs to the universal stress protein A family.</text>
</comment>